<dbReference type="EMBL" id="FPJO01000006">
    <property type="protein sequence ID" value="SFX79922.1"/>
    <property type="molecule type" value="Genomic_DNA"/>
</dbReference>
<sequence length="117" mass="12838">MFDSPDLDLAPYGDIDMTKYVRRSYCSWNDAGQSLLVQCFAHARQVENLLLPGTSDLHLVLCTAGRAVMHVGSEGSSTRRRWTAGRLELMVPGRSTARSYVAASALSTVQVHPRTPS</sequence>
<accession>A0A1K2A077</accession>
<dbReference type="Proteomes" id="UP000181909">
    <property type="component" value="Unassembled WGS sequence"/>
</dbReference>
<organism evidence="1 2">
    <name type="scientific">Streptomyces atratus</name>
    <dbReference type="NCBI Taxonomy" id="1893"/>
    <lineage>
        <taxon>Bacteria</taxon>
        <taxon>Bacillati</taxon>
        <taxon>Actinomycetota</taxon>
        <taxon>Actinomycetes</taxon>
        <taxon>Kitasatosporales</taxon>
        <taxon>Streptomycetaceae</taxon>
        <taxon>Streptomyces</taxon>
    </lineage>
</organism>
<dbReference type="RefSeq" id="WP_256259751.1">
    <property type="nucleotide sequence ID" value="NZ_CP108277.1"/>
</dbReference>
<dbReference type="AlphaFoldDB" id="A0A1K2A077"/>
<dbReference type="STRING" id="1893.SAMN02787144_1006207"/>
<evidence type="ECO:0000313" key="1">
    <source>
        <dbReference type="EMBL" id="SFX79922.1"/>
    </source>
</evidence>
<gene>
    <name evidence="1" type="ORF">SAMN02787144_1006207</name>
</gene>
<protein>
    <submittedName>
        <fullName evidence="1">AraC family transcriptional regulator</fullName>
    </submittedName>
</protein>
<name>A0A1K2A077_STRAR</name>
<reference evidence="1 2" key="1">
    <citation type="submission" date="2016-11" db="EMBL/GenBank/DDBJ databases">
        <authorList>
            <person name="Jaros S."/>
            <person name="Januszkiewicz K."/>
            <person name="Wedrychowicz H."/>
        </authorList>
    </citation>
    <scope>NUCLEOTIDE SEQUENCE [LARGE SCALE GENOMIC DNA]</scope>
    <source>
        <strain evidence="1 2">OK807</strain>
    </source>
</reference>
<evidence type="ECO:0000313" key="2">
    <source>
        <dbReference type="Proteomes" id="UP000181909"/>
    </source>
</evidence>
<proteinExistence type="predicted"/>